<organism evidence="1 2">
    <name type="scientific">Paraphoma chrysanthemicola</name>
    <dbReference type="NCBI Taxonomy" id="798071"/>
    <lineage>
        <taxon>Eukaryota</taxon>
        <taxon>Fungi</taxon>
        <taxon>Dikarya</taxon>
        <taxon>Ascomycota</taxon>
        <taxon>Pezizomycotina</taxon>
        <taxon>Dothideomycetes</taxon>
        <taxon>Pleosporomycetidae</taxon>
        <taxon>Pleosporales</taxon>
        <taxon>Pleosporineae</taxon>
        <taxon>Phaeosphaeriaceae</taxon>
        <taxon>Paraphoma</taxon>
    </lineage>
</organism>
<dbReference type="InterPro" id="IPR036770">
    <property type="entry name" value="Ankyrin_rpt-contain_sf"/>
</dbReference>
<dbReference type="OrthoDB" id="4772757at2759"/>
<comment type="caution">
    <text evidence="1">The sequence shown here is derived from an EMBL/GenBank/DDBJ whole genome shotgun (WGS) entry which is preliminary data.</text>
</comment>
<gene>
    <name evidence="1" type="ORF">FB567DRAFT_443145</name>
</gene>
<evidence type="ECO:0000313" key="2">
    <source>
        <dbReference type="Proteomes" id="UP000813461"/>
    </source>
</evidence>
<reference evidence="1" key="1">
    <citation type="journal article" date="2021" name="Nat. Commun.">
        <title>Genetic determinants of endophytism in the Arabidopsis root mycobiome.</title>
        <authorList>
            <person name="Mesny F."/>
            <person name="Miyauchi S."/>
            <person name="Thiergart T."/>
            <person name="Pickel B."/>
            <person name="Atanasova L."/>
            <person name="Karlsson M."/>
            <person name="Huettel B."/>
            <person name="Barry K.W."/>
            <person name="Haridas S."/>
            <person name="Chen C."/>
            <person name="Bauer D."/>
            <person name="Andreopoulos W."/>
            <person name="Pangilinan J."/>
            <person name="LaButti K."/>
            <person name="Riley R."/>
            <person name="Lipzen A."/>
            <person name="Clum A."/>
            <person name="Drula E."/>
            <person name="Henrissat B."/>
            <person name="Kohler A."/>
            <person name="Grigoriev I.V."/>
            <person name="Martin F.M."/>
            <person name="Hacquard S."/>
        </authorList>
    </citation>
    <scope>NUCLEOTIDE SEQUENCE</scope>
    <source>
        <strain evidence="1">MPI-SDFR-AT-0120</strain>
    </source>
</reference>
<evidence type="ECO:0008006" key="3">
    <source>
        <dbReference type="Google" id="ProtNLM"/>
    </source>
</evidence>
<feature type="non-terminal residue" evidence="1">
    <location>
        <position position="1"/>
    </location>
</feature>
<keyword evidence="2" id="KW-1185">Reference proteome</keyword>
<protein>
    <recommendedName>
        <fullName evidence="3">Ankyrin</fullName>
    </recommendedName>
</protein>
<dbReference type="Gene3D" id="1.25.40.20">
    <property type="entry name" value="Ankyrin repeat-containing domain"/>
    <property type="match status" value="1"/>
</dbReference>
<proteinExistence type="predicted"/>
<dbReference type="AlphaFoldDB" id="A0A8K0R7C6"/>
<name>A0A8K0R7C6_9PLEO</name>
<accession>A0A8K0R7C6</accession>
<dbReference type="Pfam" id="PF00023">
    <property type="entry name" value="Ank"/>
    <property type="match status" value="1"/>
</dbReference>
<evidence type="ECO:0000313" key="1">
    <source>
        <dbReference type="EMBL" id="KAH7087745.1"/>
    </source>
</evidence>
<dbReference type="EMBL" id="JAGMVJ010000009">
    <property type="protein sequence ID" value="KAH7087745.1"/>
    <property type="molecule type" value="Genomic_DNA"/>
</dbReference>
<dbReference type="SUPFAM" id="SSF48403">
    <property type="entry name" value="Ankyrin repeat"/>
    <property type="match status" value="1"/>
</dbReference>
<dbReference type="Proteomes" id="UP000813461">
    <property type="component" value="Unassembled WGS sequence"/>
</dbReference>
<dbReference type="InterPro" id="IPR002110">
    <property type="entry name" value="Ankyrin_rpt"/>
</dbReference>
<sequence>VPHALQATLYNGHEVVVQLLLDKSAEVNAQGEFYGNTAYAASYDGHEVVKCLMFICITYLYARAEVLVAHFMRLCREVRDGS</sequence>